<feature type="domain" description="Pyrrolo-quinoline quinone repeat" evidence="1">
    <location>
        <begin position="147"/>
        <end position="381"/>
    </location>
</feature>
<dbReference type="Gene3D" id="2.130.10.10">
    <property type="entry name" value="YVTN repeat-like/Quinoprotein amine dehydrogenase"/>
    <property type="match status" value="1"/>
</dbReference>
<dbReference type="EMBL" id="QWJJ01000022">
    <property type="protein sequence ID" value="RII37079.1"/>
    <property type="molecule type" value="Genomic_DNA"/>
</dbReference>
<evidence type="ECO:0000259" key="1">
    <source>
        <dbReference type="Pfam" id="PF13360"/>
    </source>
</evidence>
<accession>A0A399IXT8</accession>
<sequence length="465" mass="47759">MAGGTQSDVANTGDVVKARAGAGARALRLLSVGVLGGLALAGCTEREVLLSGQREPLRSVMSEQVPGDLDTAPVNVSQPISLPAARTNADWPQGAGSPGSRTANATLRAAPQLIWSADIGQGDVRKARITSEPVVAGGRIFTLDSSATVRATSPGGQTLWSVSLVPPQDSAGEASGGGVAYANGKVFVASGFGTLTALDAATGAEVWQQKLLAAATGAPGVYGDLVYVTAGGDQAWAVDQANGRVRWQLSATPDVNNLAGAPTPAVTDQYVLFGFGSGEVQTAFRQGGMRVWDALISGRRAGFARANINDITGDPVVDGDMVYAGNQSGRMVGLRLGNGERVWTADEGPMHPVWPVGGSVFLVSDQSELVRLNAGTGERIWGVKLPFFVKDKPKKQEAIYAHYGPILAGGRLVVASSDAVLRFFDPVSGALTASVPLPGGAASSPVVAGGVLYVLSKDGKLLAYR</sequence>
<evidence type="ECO:0000313" key="2">
    <source>
        <dbReference type="EMBL" id="RII37079.1"/>
    </source>
</evidence>
<dbReference type="PANTHER" id="PTHR34512">
    <property type="entry name" value="CELL SURFACE PROTEIN"/>
    <property type="match status" value="1"/>
</dbReference>
<comment type="caution">
    <text evidence="2">The sequence shown here is derived from an EMBL/GenBank/DDBJ whole genome shotgun (WGS) entry which is preliminary data.</text>
</comment>
<organism evidence="2 3">
    <name type="scientific">Pseudooceanicola sediminis</name>
    <dbReference type="NCBI Taxonomy" id="2211117"/>
    <lineage>
        <taxon>Bacteria</taxon>
        <taxon>Pseudomonadati</taxon>
        <taxon>Pseudomonadota</taxon>
        <taxon>Alphaproteobacteria</taxon>
        <taxon>Rhodobacterales</taxon>
        <taxon>Paracoccaceae</taxon>
        <taxon>Pseudooceanicola</taxon>
    </lineage>
</organism>
<dbReference type="InterPro" id="IPR002372">
    <property type="entry name" value="PQQ_rpt_dom"/>
</dbReference>
<dbReference type="SMART" id="SM00564">
    <property type="entry name" value="PQQ"/>
    <property type="match status" value="6"/>
</dbReference>
<feature type="domain" description="Pyrrolo-quinoline quinone repeat" evidence="1">
    <location>
        <begin position="405"/>
        <end position="464"/>
    </location>
</feature>
<proteinExistence type="predicted"/>
<dbReference type="PANTHER" id="PTHR34512:SF30">
    <property type="entry name" value="OUTER MEMBRANE PROTEIN ASSEMBLY FACTOR BAMB"/>
    <property type="match status" value="1"/>
</dbReference>
<dbReference type="AlphaFoldDB" id="A0A399IXT8"/>
<dbReference type="OrthoDB" id="5290752at2"/>
<reference evidence="2 3" key="1">
    <citation type="submission" date="2018-08" db="EMBL/GenBank/DDBJ databases">
        <title>Pseudooceanicola sediminis CY03 in the family Rhodobacteracea.</title>
        <authorList>
            <person name="Zhang Y.-J."/>
        </authorList>
    </citation>
    <scope>NUCLEOTIDE SEQUENCE [LARGE SCALE GENOMIC DNA]</scope>
    <source>
        <strain evidence="2 3">CY03</strain>
    </source>
</reference>
<keyword evidence="3" id="KW-1185">Reference proteome</keyword>
<protein>
    <submittedName>
        <fullName evidence="2">Quinoprotein</fullName>
    </submittedName>
</protein>
<name>A0A399IXT8_9RHOB</name>
<gene>
    <name evidence="2" type="ORF">DL237_18910</name>
</gene>
<dbReference type="InterPro" id="IPR018391">
    <property type="entry name" value="PQQ_b-propeller_rpt"/>
</dbReference>
<dbReference type="Pfam" id="PF13360">
    <property type="entry name" value="PQQ_2"/>
    <property type="match status" value="2"/>
</dbReference>
<dbReference type="InterPro" id="IPR011047">
    <property type="entry name" value="Quinoprotein_ADH-like_sf"/>
</dbReference>
<evidence type="ECO:0000313" key="3">
    <source>
        <dbReference type="Proteomes" id="UP000265848"/>
    </source>
</evidence>
<dbReference type="InterPro" id="IPR015943">
    <property type="entry name" value="WD40/YVTN_repeat-like_dom_sf"/>
</dbReference>
<dbReference type="SUPFAM" id="SSF50998">
    <property type="entry name" value="Quinoprotein alcohol dehydrogenase-like"/>
    <property type="match status" value="1"/>
</dbReference>
<dbReference type="Proteomes" id="UP000265848">
    <property type="component" value="Unassembled WGS sequence"/>
</dbReference>